<organism evidence="3 4">
    <name type="scientific">Gimesia maris</name>
    <dbReference type="NCBI Taxonomy" id="122"/>
    <lineage>
        <taxon>Bacteria</taxon>
        <taxon>Pseudomonadati</taxon>
        <taxon>Planctomycetota</taxon>
        <taxon>Planctomycetia</taxon>
        <taxon>Planctomycetales</taxon>
        <taxon>Planctomycetaceae</taxon>
        <taxon>Gimesia</taxon>
    </lineage>
</organism>
<keyword evidence="2" id="KW-0812">Transmembrane</keyword>
<feature type="compositionally biased region" description="Basic residues" evidence="1">
    <location>
        <begin position="65"/>
        <end position="82"/>
    </location>
</feature>
<feature type="region of interest" description="Disordered" evidence="1">
    <location>
        <begin position="58"/>
        <end position="82"/>
    </location>
</feature>
<name>A0A3D3RGX6_9PLAN</name>
<accession>A0A3D3RGX6</accession>
<evidence type="ECO:0000313" key="4">
    <source>
        <dbReference type="Proteomes" id="UP000263642"/>
    </source>
</evidence>
<gene>
    <name evidence="3" type="ORF">DIT97_31440</name>
</gene>
<evidence type="ECO:0000313" key="3">
    <source>
        <dbReference type="EMBL" id="HCO27297.1"/>
    </source>
</evidence>
<protein>
    <submittedName>
        <fullName evidence="3">Uncharacterized protein</fullName>
    </submittedName>
</protein>
<keyword evidence="2" id="KW-0472">Membrane</keyword>
<sequence length="150" mass="16308">MFLFEVDLMSIAVQCEECFQSYKVKDERAGQTLKCKSCGSKIRVPAVEEEFEDLSADYGEPIAQPRKKKAVPSKPKKKKTSTRKSLNISVGGIVKKTFGVLAMALGILILVGAFYALIAGDAADGRRSRPVGGLVMAGVCMSVGKRWIFD</sequence>
<proteinExistence type="predicted"/>
<feature type="transmembrane region" description="Helical" evidence="2">
    <location>
        <begin position="98"/>
        <end position="119"/>
    </location>
</feature>
<reference evidence="3 4" key="1">
    <citation type="journal article" date="2018" name="Nat. Biotechnol.">
        <title>A standardized bacterial taxonomy based on genome phylogeny substantially revises the tree of life.</title>
        <authorList>
            <person name="Parks D.H."/>
            <person name="Chuvochina M."/>
            <person name="Waite D.W."/>
            <person name="Rinke C."/>
            <person name="Skarshewski A."/>
            <person name="Chaumeil P.A."/>
            <person name="Hugenholtz P."/>
        </authorList>
    </citation>
    <scope>NUCLEOTIDE SEQUENCE [LARGE SCALE GENOMIC DNA]</scope>
    <source>
        <strain evidence="3">UBA9375</strain>
    </source>
</reference>
<dbReference type="Proteomes" id="UP000263642">
    <property type="component" value="Unassembled WGS sequence"/>
</dbReference>
<keyword evidence="2" id="KW-1133">Transmembrane helix</keyword>
<evidence type="ECO:0000256" key="2">
    <source>
        <dbReference type="SAM" id="Phobius"/>
    </source>
</evidence>
<comment type="caution">
    <text evidence="3">The sequence shown here is derived from an EMBL/GenBank/DDBJ whole genome shotgun (WGS) entry which is preliminary data.</text>
</comment>
<dbReference type="EMBL" id="DQAY01000194">
    <property type="protein sequence ID" value="HCO27297.1"/>
    <property type="molecule type" value="Genomic_DNA"/>
</dbReference>
<dbReference type="AlphaFoldDB" id="A0A3D3RGX6"/>
<evidence type="ECO:0000256" key="1">
    <source>
        <dbReference type="SAM" id="MobiDB-lite"/>
    </source>
</evidence>
<dbReference type="Gene3D" id="2.20.28.160">
    <property type="match status" value="1"/>
</dbReference>